<gene>
    <name evidence="3" type="ORF">Poly41_19450</name>
</gene>
<proteinExistence type="predicted"/>
<evidence type="ECO:0000256" key="2">
    <source>
        <dbReference type="SAM" id="SignalP"/>
    </source>
</evidence>
<evidence type="ECO:0000256" key="1">
    <source>
        <dbReference type="SAM" id="Coils"/>
    </source>
</evidence>
<evidence type="ECO:0000313" key="4">
    <source>
        <dbReference type="Proteomes" id="UP000319143"/>
    </source>
</evidence>
<feature type="chain" id="PRO_5022658874" description="Caspase domain protein" evidence="2">
    <location>
        <begin position="31"/>
        <end position="341"/>
    </location>
</feature>
<accession>A0A5C6DZ53</accession>
<reference evidence="3 4" key="1">
    <citation type="submission" date="2019-02" db="EMBL/GenBank/DDBJ databases">
        <title>Deep-cultivation of Planctomycetes and their phenomic and genomic characterization uncovers novel biology.</title>
        <authorList>
            <person name="Wiegand S."/>
            <person name="Jogler M."/>
            <person name="Boedeker C."/>
            <person name="Pinto D."/>
            <person name="Vollmers J."/>
            <person name="Rivas-Marin E."/>
            <person name="Kohn T."/>
            <person name="Peeters S.H."/>
            <person name="Heuer A."/>
            <person name="Rast P."/>
            <person name="Oberbeckmann S."/>
            <person name="Bunk B."/>
            <person name="Jeske O."/>
            <person name="Meyerdierks A."/>
            <person name="Storesund J.E."/>
            <person name="Kallscheuer N."/>
            <person name="Luecker S."/>
            <person name="Lage O.M."/>
            <person name="Pohl T."/>
            <person name="Merkel B.J."/>
            <person name="Hornburger P."/>
            <person name="Mueller R.-W."/>
            <person name="Bruemmer F."/>
            <person name="Labrenz M."/>
            <person name="Spormann A.M."/>
            <person name="Op Den Camp H."/>
            <person name="Overmann J."/>
            <person name="Amann R."/>
            <person name="Jetten M.S.M."/>
            <person name="Mascher T."/>
            <person name="Medema M.H."/>
            <person name="Devos D.P."/>
            <person name="Kaster A.-K."/>
            <person name="Ovreas L."/>
            <person name="Rohde M."/>
            <person name="Galperin M.Y."/>
            <person name="Jogler C."/>
        </authorList>
    </citation>
    <scope>NUCLEOTIDE SEQUENCE [LARGE SCALE GENOMIC DNA]</scope>
    <source>
        <strain evidence="3 4">Poly41</strain>
    </source>
</reference>
<evidence type="ECO:0000313" key="3">
    <source>
        <dbReference type="EMBL" id="TWU41107.1"/>
    </source>
</evidence>
<comment type="caution">
    <text evidence="3">The sequence shown here is derived from an EMBL/GenBank/DDBJ whole genome shotgun (WGS) entry which is preliminary data.</text>
</comment>
<feature type="coiled-coil region" evidence="1">
    <location>
        <begin position="280"/>
        <end position="311"/>
    </location>
</feature>
<keyword evidence="2" id="KW-0732">Signal</keyword>
<name>A0A5C6DZ53_9BACT</name>
<dbReference type="Proteomes" id="UP000319143">
    <property type="component" value="Unassembled WGS sequence"/>
</dbReference>
<evidence type="ECO:0008006" key="5">
    <source>
        <dbReference type="Google" id="ProtNLM"/>
    </source>
</evidence>
<organism evidence="3 4">
    <name type="scientific">Novipirellula artificiosorum</name>
    <dbReference type="NCBI Taxonomy" id="2528016"/>
    <lineage>
        <taxon>Bacteria</taxon>
        <taxon>Pseudomonadati</taxon>
        <taxon>Planctomycetota</taxon>
        <taxon>Planctomycetia</taxon>
        <taxon>Pirellulales</taxon>
        <taxon>Pirellulaceae</taxon>
        <taxon>Novipirellula</taxon>
    </lineage>
</organism>
<sequence precursor="true">MEGISMIRSFRWAHLALVLFLSAASDLSGADTTTPADVELIVVVGADGTDQYGEQFRDWVGQWTQVATRVSAQLTTIGQATQDDPSDRQRLKAALEALDPSSEIPIWIVLIGHGTFAGNEAKFNLRGPDVSATEMADWVKRFDRPMVIVNCTSSSGPFINQLSGPKRVIVTATKSGSEQNFARFGQYFAEAVTSADSDLDHDHEVSVHEAFLRASADVEAFYDSAARISTEHALIDDNGDGLGTPATRFRGVRPIPSANDKEKLDGKVASRMTLSPSANALRLSAEAAEERNQIENQLDQLRLAKESMSLDDYLSKIEPLMIRLAIIYQAAEGGTHNHLRE</sequence>
<keyword evidence="4" id="KW-1185">Reference proteome</keyword>
<dbReference type="AlphaFoldDB" id="A0A5C6DZ53"/>
<protein>
    <recommendedName>
        <fullName evidence="5">Caspase domain protein</fullName>
    </recommendedName>
</protein>
<keyword evidence="1" id="KW-0175">Coiled coil</keyword>
<dbReference type="EMBL" id="SJPV01000002">
    <property type="protein sequence ID" value="TWU41107.1"/>
    <property type="molecule type" value="Genomic_DNA"/>
</dbReference>
<feature type="signal peptide" evidence="2">
    <location>
        <begin position="1"/>
        <end position="30"/>
    </location>
</feature>